<keyword evidence="1" id="KW-0812">Transmembrane</keyword>
<name>A0AAW5QRC0_9HYPH</name>
<organism evidence="2 3">
    <name type="scientific">Microbaculum marinisediminis</name>
    <dbReference type="NCBI Taxonomy" id="2931392"/>
    <lineage>
        <taxon>Bacteria</taxon>
        <taxon>Pseudomonadati</taxon>
        <taxon>Pseudomonadota</taxon>
        <taxon>Alphaproteobacteria</taxon>
        <taxon>Hyphomicrobiales</taxon>
        <taxon>Tepidamorphaceae</taxon>
        <taxon>Microbaculum</taxon>
    </lineage>
</organism>
<proteinExistence type="predicted"/>
<comment type="caution">
    <text evidence="2">The sequence shown here is derived from an EMBL/GenBank/DDBJ whole genome shotgun (WGS) entry which is preliminary data.</text>
</comment>
<evidence type="ECO:0000313" key="3">
    <source>
        <dbReference type="Proteomes" id="UP001320898"/>
    </source>
</evidence>
<protein>
    <submittedName>
        <fullName evidence="2">Uncharacterized protein</fullName>
    </submittedName>
</protein>
<dbReference type="EMBL" id="JALIDZ010000001">
    <property type="protein sequence ID" value="MCT8970412.1"/>
    <property type="molecule type" value="Genomic_DNA"/>
</dbReference>
<keyword evidence="1" id="KW-1133">Transmembrane helix</keyword>
<dbReference type="RefSeq" id="WP_261613979.1">
    <property type="nucleotide sequence ID" value="NZ_JALIDZ010000001.1"/>
</dbReference>
<feature type="transmembrane region" description="Helical" evidence="1">
    <location>
        <begin position="74"/>
        <end position="94"/>
    </location>
</feature>
<reference evidence="2 3" key="1">
    <citation type="submission" date="2022-04" db="EMBL/GenBank/DDBJ databases">
        <authorList>
            <person name="Ye Y.-Q."/>
            <person name="Du Z.-J."/>
        </authorList>
    </citation>
    <scope>NUCLEOTIDE SEQUENCE [LARGE SCALE GENOMIC DNA]</scope>
    <source>
        <strain evidence="2 3">A6E488</strain>
    </source>
</reference>
<accession>A0AAW5QRC0</accession>
<gene>
    <name evidence="2" type="ORF">MUB46_00925</name>
</gene>
<keyword evidence="3" id="KW-1185">Reference proteome</keyword>
<evidence type="ECO:0000313" key="2">
    <source>
        <dbReference type="EMBL" id="MCT8970412.1"/>
    </source>
</evidence>
<dbReference type="Proteomes" id="UP001320898">
    <property type="component" value="Unassembled WGS sequence"/>
</dbReference>
<feature type="transmembrane region" description="Helical" evidence="1">
    <location>
        <begin position="41"/>
        <end position="62"/>
    </location>
</feature>
<keyword evidence="1" id="KW-0472">Membrane</keyword>
<evidence type="ECO:0000256" key="1">
    <source>
        <dbReference type="SAM" id="Phobius"/>
    </source>
</evidence>
<dbReference type="AlphaFoldDB" id="A0AAW5QRC0"/>
<sequence>MVFLLSVVALAVVEVAFMTVQRVYCSPARPKWLDNEPVVMPVSVAFTGVFAASIGAVVATSLDLPLGLWGDIGVSLAAIVMIVLIVWAGFRLVAGRGPAVPR</sequence>